<proteinExistence type="predicted"/>
<dbReference type="RefSeq" id="WP_173408481.1">
    <property type="nucleotide sequence ID" value="NZ_CP054160.3"/>
</dbReference>
<gene>
    <name evidence="1" type="ORF">G9399_15565</name>
</gene>
<evidence type="ECO:0000313" key="2">
    <source>
        <dbReference type="Proteomes" id="UP000503464"/>
    </source>
</evidence>
<dbReference type="Proteomes" id="UP000503464">
    <property type="component" value="Chromosome"/>
</dbReference>
<dbReference type="EMBL" id="CP054160">
    <property type="protein sequence ID" value="QKJ57072.1"/>
    <property type="molecule type" value="Genomic_DNA"/>
</dbReference>
<protein>
    <submittedName>
        <fullName evidence="1">Uncharacterized protein</fullName>
    </submittedName>
</protein>
<organism evidence="1 2">
    <name type="scientific">Serratia fonticola</name>
    <dbReference type="NCBI Taxonomy" id="47917"/>
    <lineage>
        <taxon>Bacteria</taxon>
        <taxon>Pseudomonadati</taxon>
        <taxon>Pseudomonadota</taxon>
        <taxon>Gammaproteobacteria</taxon>
        <taxon>Enterobacterales</taxon>
        <taxon>Yersiniaceae</taxon>
        <taxon>Serratia</taxon>
    </lineage>
</organism>
<evidence type="ECO:0000313" key="1">
    <source>
        <dbReference type="EMBL" id="QKJ57072.1"/>
    </source>
</evidence>
<name>A0AAE7EEJ4_SERFO</name>
<dbReference type="AlphaFoldDB" id="A0AAE7EEJ4"/>
<accession>A0AAE7EEJ4</accession>
<sequence length="121" mass="13386">MIPKHQTQQRADNSSPILDSTQLNAQKVVDILNRLLRIDRQAIEKLISKSVDCNIELVRSTVDFEDRPLPEGHNCTVGTLGIIIALVSPCVIAAAYDNCELAEFVIWDPTTHSYLQGGGEE</sequence>
<reference evidence="2" key="1">
    <citation type="submission" date="2020-03" db="EMBL/GenBank/DDBJ databases">
        <title>Genome sequences of seven Enterobacteriaceae strains isolated from Canadian wastewater treatment facilities.</title>
        <authorList>
            <person name="Huang H."/>
            <person name="Chmara J.T."/>
            <person name="Duceppe M.-O."/>
        </authorList>
    </citation>
    <scope>NUCLEOTIDE SEQUENCE [LARGE SCALE GENOMIC DNA]</scope>
    <source>
        <strain evidence="2">Biosolid 3</strain>
    </source>
</reference>